<dbReference type="RefSeq" id="WP_145220523.1">
    <property type="nucleotide sequence ID" value="NZ_CP036269.1"/>
</dbReference>
<organism evidence="4 5">
    <name type="scientific">Gimesia alba</name>
    <dbReference type="NCBI Taxonomy" id="2527973"/>
    <lineage>
        <taxon>Bacteria</taxon>
        <taxon>Pseudomonadati</taxon>
        <taxon>Planctomycetota</taxon>
        <taxon>Planctomycetia</taxon>
        <taxon>Planctomycetales</taxon>
        <taxon>Planctomycetaceae</taxon>
        <taxon>Gimesia</taxon>
    </lineage>
</organism>
<evidence type="ECO:0000313" key="5">
    <source>
        <dbReference type="Proteomes" id="UP000317171"/>
    </source>
</evidence>
<dbReference type="PANTHER" id="PTHR43333">
    <property type="entry name" value="2-HACID_DH_C DOMAIN-CONTAINING PROTEIN"/>
    <property type="match status" value="1"/>
</dbReference>
<evidence type="ECO:0000256" key="1">
    <source>
        <dbReference type="ARBA" id="ARBA00023002"/>
    </source>
</evidence>
<protein>
    <submittedName>
        <fullName evidence="4">Glycerate dehydrogenase</fullName>
        <ecNumber evidence="4">1.1.1.29</ecNumber>
    </submittedName>
</protein>
<dbReference type="PANTHER" id="PTHR43333:SF1">
    <property type="entry name" value="D-ISOMER SPECIFIC 2-HYDROXYACID DEHYDROGENASE NAD-BINDING DOMAIN-CONTAINING PROTEIN"/>
    <property type="match status" value="1"/>
</dbReference>
<feature type="domain" description="D-isomer specific 2-hydroxyacid dehydrogenase NAD-binding" evidence="3">
    <location>
        <begin position="103"/>
        <end position="297"/>
    </location>
</feature>
<keyword evidence="1 4" id="KW-0560">Oxidoreductase</keyword>
<dbReference type="AlphaFoldDB" id="A0A517RLU0"/>
<name>A0A517RLU0_9PLAN</name>
<reference evidence="4 5" key="1">
    <citation type="submission" date="2019-02" db="EMBL/GenBank/DDBJ databases">
        <title>Deep-cultivation of Planctomycetes and their phenomic and genomic characterization uncovers novel biology.</title>
        <authorList>
            <person name="Wiegand S."/>
            <person name="Jogler M."/>
            <person name="Boedeker C."/>
            <person name="Pinto D."/>
            <person name="Vollmers J."/>
            <person name="Rivas-Marin E."/>
            <person name="Kohn T."/>
            <person name="Peeters S.H."/>
            <person name="Heuer A."/>
            <person name="Rast P."/>
            <person name="Oberbeckmann S."/>
            <person name="Bunk B."/>
            <person name="Jeske O."/>
            <person name="Meyerdierks A."/>
            <person name="Storesund J.E."/>
            <person name="Kallscheuer N."/>
            <person name="Luecker S."/>
            <person name="Lage O.M."/>
            <person name="Pohl T."/>
            <person name="Merkel B.J."/>
            <person name="Hornburger P."/>
            <person name="Mueller R.-W."/>
            <person name="Bruemmer F."/>
            <person name="Labrenz M."/>
            <person name="Spormann A.M."/>
            <person name="Op den Camp H."/>
            <person name="Overmann J."/>
            <person name="Amann R."/>
            <person name="Jetten M.S.M."/>
            <person name="Mascher T."/>
            <person name="Medema M.H."/>
            <person name="Devos D.P."/>
            <person name="Kaster A.-K."/>
            <person name="Ovreas L."/>
            <person name="Rohde M."/>
            <person name="Galperin M.Y."/>
            <person name="Jogler C."/>
        </authorList>
    </citation>
    <scope>NUCLEOTIDE SEQUENCE [LARGE SCALE GENOMIC DNA]</scope>
    <source>
        <strain evidence="4 5">Pan241w</strain>
    </source>
</reference>
<dbReference type="GO" id="GO:0051287">
    <property type="term" value="F:NAD binding"/>
    <property type="evidence" value="ECO:0007669"/>
    <property type="project" value="InterPro"/>
</dbReference>
<dbReference type="SUPFAM" id="SSF52283">
    <property type="entry name" value="Formate/glycerate dehydrogenase catalytic domain-like"/>
    <property type="match status" value="1"/>
</dbReference>
<evidence type="ECO:0000256" key="2">
    <source>
        <dbReference type="ARBA" id="ARBA00023027"/>
    </source>
</evidence>
<evidence type="ECO:0000259" key="3">
    <source>
        <dbReference type="Pfam" id="PF02826"/>
    </source>
</evidence>
<keyword evidence="2" id="KW-0520">NAD</keyword>
<dbReference type="EMBL" id="CP036269">
    <property type="protein sequence ID" value="QDT44792.1"/>
    <property type="molecule type" value="Genomic_DNA"/>
</dbReference>
<keyword evidence="5" id="KW-1185">Reference proteome</keyword>
<dbReference type="CDD" id="cd05300">
    <property type="entry name" value="2-Hacid_dh_1"/>
    <property type="match status" value="1"/>
</dbReference>
<dbReference type="SUPFAM" id="SSF51735">
    <property type="entry name" value="NAD(P)-binding Rossmann-fold domains"/>
    <property type="match status" value="1"/>
</dbReference>
<dbReference type="Proteomes" id="UP000317171">
    <property type="component" value="Chromosome"/>
</dbReference>
<dbReference type="EC" id="1.1.1.29" evidence="4"/>
<accession>A0A517RLU0</accession>
<sequence>MKKLLIYPAIDSTRLSRIQEISDQLIVCNVSELSAALTEIKDADAFFGKMTPELLAVAENLQWVQSPTASLEHYVFPELVDHPCQLTNMRGLFYDVIADHVMGFVICFARNLHRYIRQQTKSNWKPIGGVAGKPNFVTGPGQVSEVDCSHLHLSDCTLGVVGAGSIGAEICRRAAAFGMQVCAVDPLAREVPGVVEEVWNVDRLNDLLSISDFVVIAAPHTPQTEKLFRTVQFQQMKSTGYLINIGRGAIVDLPDLTAALQNGEIAGAGLDVFEIEPLPAEHPLWQMENVIITPHIAAASTRVPERHLETLLENIRCFLADKPFLTPADKQNWF</sequence>
<dbReference type="Gene3D" id="3.40.50.720">
    <property type="entry name" value="NAD(P)-binding Rossmann-like Domain"/>
    <property type="match status" value="2"/>
</dbReference>
<dbReference type="InterPro" id="IPR029753">
    <property type="entry name" value="D-isomer_DH_CS"/>
</dbReference>
<dbReference type="Pfam" id="PF02826">
    <property type="entry name" value="2-Hacid_dh_C"/>
    <property type="match status" value="1"/>
</dbReference>
<dbReference type="InterPro" id="IPR036291">
    <property type="entry name" value="NAD(P)-bd_dom_sf"/>
</dbReference>
<evidence type="ECO:0000313" key="4">
    <source>
        <dbReference type="EMBL" id="QDT44792.1"/>
    </source>
</evidence>
<dbReference type="OrthoDB" id="277029at2"/>
<dbReference type="KEGG" id="gaz:Pan241w_49080"/>
<proteinExistence type="predicted"/>
<dbReference type="InterPro" id="IPR006140">
    <property type="entry name" value="D-isomer_DH_NAD-bd"/>
</dbReference>
<dbReference type="GO" id="GO:0008465">
    <property type="term" value="F:hydroxypyruvate reductase (NADH) activity"/>
    <property type="evidence" value="ECO:0007669"/>
    <property type="project" value="UniProtKB-EC"/>
</dbReference>
<gene>
    <name evidence="4" type="primary">hprA_2</name>
    <name evidence="4" type="ORF">Pan241w_49080</name>
</gene>
<dbReference type="PROSITE" id="PS00671">
    <property type="entry name" value="D_2_HYDROXYACID_DH_3"/>
    <property type="match status" value="1"/>
</dbReference>